<protein>
    <submittedName>
        <fullName evidence="2">Uncharacterized protein</fullName>
    </submittedName>
</protein>
<dbReference type="Proteomes" id="UP000014197">
    <property type="component" value="Unassembled WGS sequence"/>
</dbReference>
<feature type="transmembrane region" description="Helical" evidence="1">
    <location>
        <begin position="44"/>
        <end position="62"/>
    </location>
</feature>
<organism evidence="2 4">
    <name type="scientific">Enterococcus haemoperoxidus ATCC BAA-382</name>
    <dbReference type="NCBI Taxonomy" id="1158608"/>
    <lineage>
        <taxon>Bacteria</taxon>
        <taxon>Bacillati</taxon>
        <taxon>Bacillota</taxon>
        <taxon>Bacilli</taxon>
        <taxon>Lactobacillales</taxon>
        <taxon>Enterococcaceae</taxon>
        <taxon>Enterococcus</taxon>
    </lineage>
</organism>
<gene>
    <name evidence="3" type="ORF">I583_02958</name>
    <name evidence="2" type="ORF">UAW_01993</name>
</gene>
<keyword evidence="1" id="KW-0472">Membrane</keyword>
<sequence length="72" mass="8125">MKVEIKDLKKSYGDITVLKGIDMNFEDGIDLSFNTETILTAQQMLIYLFAFAAIALVFNITFTKVVSKVETQ</sequence>
<keyword evidence="1" id="KW-1133">Transmembrane helix</keyword>
<name>R2QKB4_9ENTE</name>
<dbReference type="EMBL" id="ASVY01000003">
    <property type="protein sequence ID" value="EOT60312.1"/>
    <property type="molecule type" value="Genomic_DNA"/>
</dbReference>
<keyword evidence="5" id="KW-1185">Reference proteome</keyword>
<evidence type="ECO:0000256" key="1">
    <source>
        <dbReference type="SAM" id="Phobius"/>
    </source>
</evidence>
<evidence type="ECO:0000313" key="3">
    <source>
        <dbReference type="EMBL" id="EOT60312.1"/>
    </source>
</evidence>
<dbReference type="AlphaFoldDB" id="R2QKB4"/>
<dbReference type="Proteomes" id="UP000013858">
    <property type="component" value="Unassembled WGS sequence"/>
</dbReference>
<comment type="caution">
    <text evidence="2">The sequence shown here is derived from an EMBL/GenBank/DDBJ whole genome shotgun (WGS) entry which is preliminary data.</text>
</comment>
<evidence type="ECO:0000313" key="5">
    <source>
        <dbReference type="Proteomes" id="UP000014197"/>
    </source>
</evidence>
<reference evidence="2 4" key="1">
    <citation type="submission" date="2013-02" db="EMBL/GenBank/DDBJ databases">
        <title>The Genome Sequence of Enterococcus haemoperoxidus BAA-382.</title>
        <authorList>
            <consortium name="The Broad Institute Genome Sequencing Platform"/>
            <consortium name="The Broad Institute Genome Sequencing Center for Infectious Disease"/>
            <person name="Earl A.M."/>
            <person name="Gilmore M.S."/>
            <person name="Lebreton F."/>
            <person name="Walker B."/>
            <person name="Young S.K."/>
            <person name="Zeng Q."/>
            <person name="Gargeya S."/>
            <person name="Fitzgerald M."/>
            <person name="Haas B."/>
            <person name="Abouelleil A."/>
            <person name="Alvarado L."/>
            <person name="Arachchi H.M."/>
            <person name="Berlin A.M."/>
            <person name="Chapman S.B."/>
            <person name="Dewar J."/>
            <person name="Goldberg J."/>
            <person name="Griggs A."/>
            <person name="Gujja S."/>
            <person name="Hansen M."/>
            <person name="Howarth C."/>
            <person name="Imamovic A."/>
            <person name="Larimer J."/>
            <person name="McCowan C."/>
            <person name="Murphy C."/>
            <person name="Neiman D."/>
            <person name="Pearson M."/>
            <person name="Priest M."/>
            <person name="Roberts A."/>
            <person name="Saif S."/>
            <person name="Shea T."/>
            <person name="Sisk P."/>
            <person name="Sykes S."/>
            <person name="Wortman J."/>
            <person name="Nusbaum C."/>
            <person name="Birren B."/>
        </authorList>
    </citation>
    <scope>NUCLEOTIDE SEQUENCE [LARGE SCALE GENOMIC DNA]</scope>
    <source>
        <strain evidence="2 4">ATCC BAA-382</strain>
    </source>
</reference>
<evidence type="ECO:0000313" key="4">
    <source>
        <dbReference type="Proteomes" id="UP000013858"/>
    </source>
</evidence>
<evidence type="ECO:0000313" key="2">
    <source>
        <dbReference type="EMBL" id="EOH95633.1"/>
    </source>
</evidence>
<dbReference type="PATRIC" id="fig|1158608.3.peg.1956"/>
<keyword evidence="1" id="KW-0812">Transmembrane</keyword>
<dbReference type="EMBL" id="AJAR01000019">
    <property type="protein sequence ID" value="EOH95633.1"/>
    <property type="molecule type" value="Genomic_DNA"/>
</dbReference>
<proteinExistence type="predicted"/>
<accession>R2QKB4</accession>
<reference evidence="3 5" key="2">
    <citation type="submission" date="2013-03" db="EMBL/GenBank/DDBJ databases">
        <title>The Genome Sequence of Enterococcus haemoperoxidus BAA-382 (PacBio/Illumina hybrid assembly).</title>
        <authorList>
            <consortium name="The Broad Institute Genomics Platform"/>
            <consortium name="The Broad Institute Genome Sequencing Center for Infectious Disease"/>
            <person name="Earl A."/>
            <person name="Russ C."/>
            <person name="Gilmore M."/>
            <person name="Surin D."/>
            <person name="Walker B."/>
            <person name="Young S."/>
            <person name="Zeng Q."/>
            <person name="Gargeya S."/>
            <person name="Fitzgerald M."/>
            <person name="Haas B."/>
            <person name="Abouelleil A."/>
            <person name="Allen A.W."/>
            <person name="Alvarado L."/>
            <person name="Arachchi H.M."/>
            <person name="Berlin A.M."/>
            <person name="Chapman S.B."/>
            <person name="Gainer-Dewar J."/>
            <person name="Goldberg J."/>
            <person name="Griggs A."/>
            <person name="Gujja S."/>
            <person name="Hansen M."/>
            <person name="Howarth C."/>
            <person name="Imamovic A."/>
            <person name="Ireland A."/>
            <person name="Larimer J."/>
            <person name="McCowan C."/>
            <person name="Murphy C."/>
            <person name="Pearson M."/>
            <person name="Poon T.W."/>
            <person name="Priest M."/>
            <person name="Roberts A."/>
            <person name="Saif S."/>
            <person name="Shea T."/>
            <person name="Sisk P."/>
            <person name="Sykes S."/>
            <person name="Wortman J."/>
            <person name="Nusbaum C."/>
            <person name="Birren B."/>
        </authorList>
    </citation>
    <scope>NUCLEOTIDE SEQUENCE [LARGE SCALE GENOMIC DNA]</scope>
    <source>
        <strain evidence="3 5">ATCC BAA-382</strain>
    </source>
</reference>
<dbReference type="RefSeq" id="WP_010762184.1">
    <property type="nucleotide sequence ID" value="NZ_KB946316.1"/>
</dbReference>